<name>A0A6V7WMK2_MELEN</name>
<accession>A0A6V7WMK2</accession>
<reference evidence="1 2" key="1">
    <citation type="submission" date="2020-08" db="EMBL/GenBank/DDBJ databases">
        <authorList>
            <person name="Koutsovoulos G."/>
            <person name="Danchin GJ E."/>
        </authorList>
    </citation>
    <scope>NUCLEOTIDE SEQUENCE [LARGE SCALE GENOMIC DNA]</scope>
</reference>
<protein>
    <submittedName>
        <fullName evidence="1">Uncharacterized protein</fullName>
    </submittedName>
</protein>
<dbReference type="AlphaFoldDB" id="A0A6V7WMK2"/>
<evidence type="ECO:0000313" key="1">
    <source>
        <dbReference type="EMBL" id="CAD2188232.1"/>
    </source>
</evidence>
<evidence type="ECO:0000313" key="2">
    <source>
        <dbReference type="Proteomes" id="UP000580250"/>
    </source>
</evidence>
<sequence>MGRTLEETNFGFVQGDELRRSLGKLTERRCVDLSDYPHLDLFIFFHFLTL</sequence>
<comment type="caution">
    <text evidence="1">The sequence shown here is derived from an EMBL/GenBank/DDBJ whole genome shotgun (WGS) entry which is preliminary data.</text>
</comment>
<dbReference type="Proteomes" id="UP000580250">
    <property type="component" value="Unassembled WGS sequence"/>
</dbReference>
<proteinExistence type="predicted"/>
<gene>
    <name evidence="1" type="ORF">MENT_LOCUS40869</name>
</gene>
<dbReference type="EMBL" id="CAJEWN010000682">
    <property type="protein sequence ID" value="CAD2188232.1"/>
    <property type="molecule type" value="Genomic_DNA"/>
</dbReference>
<organism evidence="1 2">
    <name type="scientific">Meloidogyne enterolobii</name>
    <name type="common">Root-knot nematode worm</name>
    <name type="synonym">Meloidogyne mayaguensis</name>
    <dbReference type="NCBI Taxonomy" id="390850"/>
    <lineage>
        <taxon>Eukaryota</taxon>
        <taxon>Metazoa</taxon>
        <taxon>Ecdysozoa</taxon>
        <taxon>Nematoda</taxon>
        <taxon>Chromadorea</taxon>
        <taxon>Rhabditida</taxon>
        <taxon>Tylenchina</taxon>
        <taxon>Tylenchomorpha</taxon>
        <taxon>Tylenchoidea</taxon>
        <taxon>Meloidogynidae</taxon>
        <taxon>Meloidogyninae</taxon>
        <taxon>Meloidogyne</taxon>
    </lineage>
</organism>